<dbReference type="InterPro" id="IPR037165">
    <property type="entry name" value="AldOxase/xan_DH_Mopterin-bd_sf"/>
</dbReference>
<dbReference type="Pfam" id="PF20256">
    <property type="entry name" value="MoCoBD_2"/>
    <property type="match status" value="1"/>
</dbReference>
<dbReference type="Gene3D" id="3.30.365.10">
    <property type="entry name" value="Aldehyde oxidase/xanthine dehydrogenase, molybdopterin binding domain"/>
    <property type="match status" value="4"/>
</dbReference>
<evidence type="ECO:0000259" key="2">
    <source>
        <dbReference type="Pfam" id="PF02738"/>
    </source>
</evidence>
<proteinExistence type="inferred from homology"/>
<dbReference type="FunFam" id="3.30.365.10:FF:000001">
    <property type="entry name" value="Xanthine dehydrogenase oxidase"/>
    <property type="match status" value="1"/>
</dbReference>
<dbReference type="PANTHER" id="PTHR11908:SF89">
    <property type="entry name" value="ALDEHYDE OXIDASE-LIKE PROTEIN-RELATED"/>
    <property type="match status" value="1"/>
</dbReference>
<evidence type="ECO:0000313" key="5">
    <source>
        <dbReference type="Proteomes" id="UP000007015"/>
    </source>
</evidence>
<feature type="domain" description="Aldehyde oxidase/xanthine dehydrogenase first molybdopterin binding" evidence="2">
    <location>
        <begin position="202"/>
        <end position="430"/>
    </location>
</feature>
<comment type="similarity">
    <text evidence="1">Belongs to the xanthine dehydrogenase family.</text>
</comment>
<evidence type="ECO:0000256" key="1">
    <source>
        <dbReference type="ARBA" id="ARBA00006849"/>
    </source>
</evidence>
<organism evidence="4 5">
    <name type="scientific">Oryza sativa subsp. indica</name>
    <name type="common">Rice</name>
    <dbReference type="NCBI Taxonomy" id="39946"/>
    <lineage>
        <taxon>Eukaryota</taxon>
        <taxon>Viridiplantae</taxon>
        <taxon>Streptophyta</taxon>
        <taxon>Embryophyta</taxon>
        <taxon>Tracheophyta</taxon>
        <taxon>Spermatophyta</taxon>
        <taxon>Magnoliopsida</taxon>
        <taxon>Liliopsida</taxon>
        <taxon>Poales</taxon>
        <taxon>Poaceae</taxon>
        <taxon>BOP clade</taxon>
        <taxon>Oryzoideae</taxon>
        <taxon>Oryzeae</taxon>
        <taxon>Oryzinae</taxon>
        <taxon>Oryza</taxon>
        <taxon>Oryza sativa</taxon>
    </lineage>
</organism>
<keyword evidence="5" id="KW-1185">Reference proteome</keyword>
<feature type="domain" description="Aldehyde oxidase/xanthine dehydrogenase second molybdopterin binding" evidence="3">
    <location>
        <begin position="459"/>
        <end position="721"/>
    </location>
</feature>
<protein>
    <submittedName>
        <fullName evidence="4">Uncharacterized protein</fullName>
    </submittedName>
</protein>
<dbReference type="GO" id="GO:0016491">
    <property type="term" value="F:oxidoreductase activity"/>
    <property type="evidence" value="ECO:0007669"/>
    <property type="project" value="InterPro"/>
</dbReference>
<dbReference type="Gramene" id="BGIOSGA025523-TA">
    <property type="protein sequence ID" value="BGIOSGA025523-PA"/>
    <property type="gene ID" value="BGIOSGA025523"/>
</dbReference>
<dbReference type="Proteomes" id="UP000007015">
    <property type="component" value="Chromosome 7"/>
</dbReference>
<reference evidence="4 5" key="1">
    <citation type="journal article" date="2005" name="PLoS Biol.">
        <title>The genomes of Oryza sativa: a history of duplications.</title>
        <authorList>
            <person name="Yu J."/>
            <person name="Wang J."/>
            <person name="Lin W."/>
            <person name="Li S."/>
            <person name="Li H."/>
            <person name="Zhou J."/>
            <person name="Ni P."/>
            <person name="Dong W."/>
            <person name="Hu S."/>
            <person name="Zeng C."/>
            <person name="Zhang J."/>
            <person name="Zhang Y."/>
            <person name="Li R."/>
            <person name="Xu Z."/>
            <person name="Li S."/>
            <person name="Li X."/>
            <person name="Zheng H."/>
            <person name="Cong L."/>
            <person name="Lin L."/>
            <person name="Yin J."/>
            <person name="Geng J."/>
            <person name="Li G."/>
            <person name="Shi J."/>
            <person name="Liu J."/>
            <person name="Lv H."/>
            <person name="Li J."/>
            <person name="Wang J."/>
            <person name="Deng Y."/>
            <person name="Ran L."/>
            <person name="Shi X."/>
            <person name="Wang X."/>
            <person name="Wu Q."/>
            <person name="Li C."/>
            <person name="Ren X."/>
            <person name="Wang J."/>
            <person name="Wang X."/>
            <person name="Li D."/>
            <person name="Liu D."/>
            <person name="Zhang X."/>
            <person name="Ji Z."/>
            <person name="Zhao W."/>
            <person name="Sun Y."/>
            <person name="Zhang Z."/>
            <person name="Bao J."/>
            <person name="Han Y."/>
            <person name="Dong L."/>
            <person name="Ji J."/>
            <person name="Chen P."/>
            <person name="Wu S."/>
            <person name="Liu J."/>
            <person name="Xiao Y."/>
            <person name="Bu D."/>
            <person name="Tan J."/>
            <person name="Yang L."/>
            <person name="Ye C."/>
            <person name="Zhang J."/>
            <person name="Xu J."/>
            <person name="Zhou Y."/>
            <person name="Yu Y."/>
            <person name="Zhang B."/>
            <person name="Zhuang S."/>
            <person name="Wei H."/>
            <person name="Liu B."/>
            <person name="Lei M."/>
            <person name="Yu H."/>
            <person name="Li Y."/>
            <person name="Xu H."/>
            <person name="Wei S."/>
            <person name="He X."/>
            <person name="Fang L."/>
            <person name="Zhang Z."/>
            <person name="Zhang Y."/>
            <person name="Huang X."/>
            <person name="Su Z."/>
            <person name="Tong W."/>
            <person name="Li J."/>
            <person name="Tong Z."/>
            <person name="Li S."/>
            <person name="Ye J."/>
            <person name="Wang L."/>
            <person name="Fang L."/>
            <person name="Lei T."/>
            <person name="Chen C."/>
            <person name="Chen H."/>
            <person name="Xu Z."/>
            <person name="Li H."/>
            <person name="Huang H."/>
            <person name="Zhang F."/>
            <person name="Xu H."/>
            <person name="Li N."/>
            <person name="Zhao C."/>
            <person name="Li S."/>
            <person name="Dong L."/>
            <person name="Huang Y."/>
            <person name="Li L."/>
            <person name="Xi Y."/>
            <person name="Qi Q."/>
            <person name="Li W."/>
            <person name="Zhang B."/>
            <person name="Hu W."/>
            <person name="Zhang Y."/>
            <person name="Tian X."/>
            <person name="Jiao Y."/>
            <person name="Liang X."/>
            <person name="Jin J."/>
            <person name="Gao L."/>
            <person name="Zheng W."/>
            <person name="Hao B."/>
            <person name="Liu S."/>
            <person name="Wang W."/>
            <person name="Yuan L."/>
            <person name="Cao M."/>
            <person name="McDermott J."/>
            <person name="Samudrala R."/>
            <person name="Wang J."/>
            <person name="Wong G.K."/>
            <person name="Yang H."/>
        </authorList>
    </citation>
    <scope>NUCLEOTIDE SEQUENCE [LARGE SCALE GENOMIC DNA]</scope>
    <source>
        <strain evidence="5">cv. 93-11</strain>
    </source>
</reference>
<dbReference type="Pfam" id="PF02738">
    <property type="entry name" value="MoCoBD_1"/>
    <property type="match status" value="1"/>
</dbReference>
<dbReference type="InterPro" id="IPR016208">
    <property type="entry name" value="Ald_Oxase/xanthine_DH-like"/>
</dbReference>
<evidence type="ECO:0000313" key="4">
    <source>
        <dbReference type="EMBL" id="EEC81862.1"/>
    </source>
</evidence>
<dbReference type="Gene3D" id="3.90.1170.50">
    <property type="entry name" value="Aldehyde oxidase/xanthine dehydrogenase, a/b hammerhead"/>
    <property type="match status" value="1"/>
</dbReference>
<dbReference type="AlphaFoldDB" id="B8B566"/>
<dbReference type="InterPro" id="IPR008274">
    <property type="entry name" value="AldOxase/xan_DH_MoCoBD1"/>
</dbReference>
<sequence>MDYSVLINWAPCATSTLSSSSPLSCSTTRRLAESYGGRRWEGEETLGYVLGRRWKARGCADRLGVAEGWLGVNDRMRRRRCPGSFPERDEVRAPELRIVGGWGDVRKGLRWSCHYGHLRRGGGAGGGRWSPKEEGTDVAWAQVARRDFGMALRWQIAETQRYADMAAKQAVVEYTTDGLKAPILTVEQAVQSNSYFQVPPERATKQVGDFSNGMAEADHKIMSEEYYFYMETQTALAIPDEDNTMTVYSSSQFPELAQNVISKCLGIPFNNVRVITRRAGGGFGGKAVRSLHIATAAALCAHTLRRPVRMYLNRNTDMIMVGGRHPMKARYSVGFKSDGKITALHLDLLINAGISADASPIIPGTVISGLKKYNWGALSFDVKLCKTNNTSKSVMRAPGETQGSLIAEAIIEHVAAVLSLDANTVRQKNFHSYDSLVLFYPESAGESSTYTLHSIFDRLASTSSYLKRAESIKKFNSCNKWRKRGISSVPLILKVRVRPAPGRVSVLSDGSIVIEVGGIELGQGLWTKVQQMAVYALGQLWPNGCEGLLDRIRVLQSDTLNLIQGGVTAGSTTSESSCAATLQACNMLVERLKPVLDRLQLQSGIVSWDTLISQASQENVNLSASAYWVPDQDSKFYLNYGAGTSEVEIDLLTGAITILRSDLIYDSGKSLNPAVDLGQIEGSFIQGIGFFIYEEHQTNSDGLVISNSAWDYKIPSVDTIPKQFNVEVLNTGYHKNRVLSSKASGEPAVVLGASVHCAVREAIQAARIEFAGGSESTSSLLTFQLDVPAPMTLVKELCGLDIVEKYLEDLSSHGVGNCN</sequence>
<dbReference type="EMBL" id="CM000132">
    <property type="protein sequence ID" value="EEC81862.1"/>
    <property type="molecule type" value="Genomic_DNA"/>
</dbReference>
<gene>
    <name evidence="4" type="ORF">OsI_25643</name>
</gene>
<dbReference type="InterPro" id="IPR046867">
    <property type="entry name" value="AldOxase/xan_DH_MoCoBD2"/>
</dbReference>
<evidence type="ECO:0000259" key="3">
    <source>
        <dbReference type="Pfam" id="PF20256"/>
    </source>
</evidence>
<name>B8B566_ORYSI</name>
<dbReference type="PANTHER" id="PTHR11908">
    <property type="entry name" value="XANTHINE DEHYDROGENASE"/>
    <property type="match status" value="1"/>
</dbReference>
<accession>B8B566</accession>
<dbReference type="HOGENOM" id="CLU_001681_4_0_1"/>
<dbReference type="GO" id="GO:0005506">
    <property type="term" value="F:iron ion binding"/>
    <property type="evidence" value="ECO:0007669"/>
    <property type="project" value="InterPro"/>
</dbReference>
<dbReference type="OMA" id="SMSEAPY"/>
<dbReference type="STRING" id="39946.B8B566"/>
<dbReference type="SUPFAM" id="SSF56003">
    <property type="entry name" value="Molybdenum cofactor-binding domain"/>
    <property type="match status" value="1"/>
</dbReference>